<dbReference type="STRING" id="4795.A0A225V2B0"/>
<dbReference type="Proteomes" id="UP000198211">
    <property type="component" value="Unassembled WGS sequence"/>
</dbReference>
<keyword evidence="2" id="KW-1185">Reference proteome</keyword>
<gene>
    <name evidence="1" type="ORF">PHMEG_00029775</name>
</gene>
<dbReference type="Gene3D" id="1.25.40.10">
    <property type="entry name" value="Tetratricopeptide repeat domain"/>
    <property type="match status" value="1"/>
</dbReference>
<organism evidence="1 2">
    <name type="scientific">Phytophthora megakarya</name>
    <dbReference type="NCBI Taxonomy" id="4795"/>
    <lineage>
        <taxon>Eukaryota</taxon>
        <taxon>Sar</taxon>
        <taxon>Stramenopiles</taxon>
        <taxon>Oomycota</taxon>
        <taxon>Peronosporomycetes</taxon>
        <taxon>Peronosporales</taxon>
        <taxon>Peronosporaceae</taxon>
        <taxon>Phytophthora</taxon>
    </lineage>
</organism>
<dbReference type="AlphaFoldDB" id="A0A225V2B0"/>
<accession>A0A225V2B0</accession>
<sequence>ETLDVAIPAAEKDANTTILTDLLEKLLLVRVNLLDPELNTSTIESDTFKSQLRESQLWQTLEYFEGKRQICGHIRTAEVLLNFLRAKGVSGHEQDFTEILRAVALVDSVSIGKLSTSDATSFMKLALAKVDMIMTHSATGRQASKDLLVKLLRDLELPGGADPTCRHQLQVAALLKLVDIVIDGQEEESDDEVRKCLEESVDVLRVDNEASKAASISRLVWLLPKIGRWRAARGDIVSAEEALEESVELLRSGDPSSERLYEALVGLCVVQIRLGMLEEATQVMKEIETLPVAQTASEMTIIKGRLQAAVITSRKEKEKKSKGTQKHLMFEKEHPATTSHSLLCGIGQKWWRQWCGSLVACVAAAAVALMFT</sequence>
<evidence type="ECO:0000313" key="2">
    <source>
        <dbReference type="Proteomes" id="UP000198211"/>
    </source>
</evidence>
<dbReference type="InterPro" id="IPR011990">
    <property type="entry name" value="TPR-like_helical_dom_sf"/>
</dbReference>
<protein>
    <submittedName>
        <fullName evidence="1">Uncharacterized protein</fullName>
    </submittedName>
</protein>
<name>A0A225V2B0_9STRA</name>
<dbReference type="EMBL" id="NBNE01008659">
    <property type="protein sequence ID" value="OWY99253.1"/>
    <property type="molecule type" value="Genomic_DNA"/>
</dbReference>
<comment type="caution">
    <text evidence="1">The sequence shown here is derived from an EMBL/GenBank/DDBJ whole genome shotgun (WGS) entry which is preliminary data.</text>
</comment>
<feature type="non-terminal residue" evidence="1">
    <location>
        <position position="1"/>
    </location>
</feature>
<reference evidence="2" key="1">
    <citation type="submission" date="2017-03" db="EMBL/GenBank/DDBJ databases">
        <title>Phytopthora megakarya and P. palmivora, two closely related causual agents of cacao black pod achieved similar genome size and gene model numbers by different mechanisms.</title>
        <authorList>
            <person name="Ali S."/>
            <person name="Shao J."/>
            <person name="Larry D.J."/>
            <person name="Kronmiller B."/>
            <person name="Shen D."/>
            <person name="Strem M.D."/>
            <person name="Melnick R.L."/>
            <person name="Guiltinan M.J."/>
            <person name="Tyler B.M."/>
            <person name="Meinhardt L.W."/>
            <person name="Bailey B.A."/>
        </authorList>
    </citation>
    <scope>NUCLEOTIDE SEQUENCE [LARGE SCALE GENOMIC DNA]</scope>
    <source>
        <strain evidence="2">zdho120</strain>
    </source>
</reference>
<proteinExistence type="predicted"/>
<evidence type="ECO:0000313" key="1">
    <source>
        <dbReference type="EMBL" id="OWY99253.1"/>
    </source>
</evidence>